<dbReference type="InterPro" id="IPR021293">
    <property type="entry name" value="DUF2865"/>
</dbReference>
<evidence type="ECO:0008006" key="4">
    <source>
        <dbReference type="Google" id="ProtNLM"/>
    </source>
</evidence>
<dbReference type="Pfam" id="PF11064">
    <property type="entry name" value="DUF2865"/>
    <property type="match status" value="1"/>
</dbReference>
<comment type="caution">
    <text evidence="2">The sequence shown here is derived from an EMBL/GenBank/DDBJ whole genome shotgun (WGS) entry which is preliminary data.</text>
</comment>
<dbReference type="EMBL" id="BPRB01000218">
    <property type="protein sequence ID" value="GJE61490.1"/>
    <property type="molecule type" value="Genomic_DNA"/>
</dbReference>
<protein>
    <recommendedName>
        <fullName evidence="4">DUF2865 domain-containing protein</fullName>
    </recommendedName>
</protein>
<evidence type="ECO:0000256" key="1">
    <source>
        <dbReference type="SAM" id="MobiDB-lite"/>
    </source>
</evidence>
<proteinExistence type="predicted"/>
<gene>
    <name evidence="2" type="ORF">MPOCJGCO_3612</name>
</gene>
<evidence type="ECO:0000313" key="2">
    <source>
        <dbReference type="EMBL" id="GJE61490.1"/>
    </source>
</evidence>
<feature type="region of interest" description="Disordered" evidence="1">
    <location>
        <begin position="62"/>
        <end position="92"/>
    </location>
</feature>
<evidence type="ECO:0000313" key="3">
    <source>
        <dbReference type="Proteomes" id="UP001055057"/>
    </source>
</evidence>
<reference evidence="2" key="1">
    <citation type="journal article" date="2021" name="Front. Microbiol.">
        <title>Comprehensive Comparative Genomics and Phenotyping of Methylobacterium Species.</title>
        <authorList>
            <person name="Alessa O."/>
            <person name="Ogura Y."/>
            <person name="Fujitani Y."/>
            <person name="Takami H."/>
            <person name="Hayashi T."/>
            <person name="Sahin N."/>
            <person name="Tani A."/>
        </authorList>
    </citation>
    <scope>NUCLEOTIDE SEQUENCE</scope>
    <source>
        <strain evidence="2">DSM 23632</strain>
    </source>
</reference>
<organism evidence="2 3">
    <name type="scientific">Methylobacterium trifolii</name>
    <dbReference type="NCBI Taxonomy" id="1003092"/>
    <lineage>
        <taxon>Bacteria</taxon>
        <taxon>Pseudomonadati</taxon>
        <taxon>Pseudomonadota</taxon>
        <taxon>Alphaproteobacteria</taxon>
        <taxon>Hyphomicrobiales</taxon>
        <taxon>Methylobacteriaceae</taxon>
        <taxon>Methylobacterium</taxon>
    </lineage>
</organism>
<reference evidence="2" key="2">
    <citation type="submission" date="2021-08" db="EMBL/GenBank/DDBJ databases">
        <authorList>
            <person name="Tani A."/>
            <person name="Ola A."/>
            <person name="Ogura Y."/>
            <person name="Katsura K."/>
            <person name="Hayashi T."/>
        </authorList>
    </citation>
    <scope>NUCLEOTIDE SEQUENCE</scope>
    <source>
        <strain evidence="2">DSM 23632</strain>
    </source>
</reference>
<name>A0ABQ4U6M5_9HYPH</name>
<dbReference type="RefSeq" id="WP_238184054.1">
    <property type="nucleotide sequence ID" value="NZ_BPRB01000218.1"/>
</dbReference>
<accession>A0ABQ4U6M5</accession>
<sequence length="327" mass="34961">MAIGAQVWRTLASGGTRRQMIGTVLAGLILGLGSVTVGTGMVHASERGGLFDFFEDLFRGPPKSEAAPAPRQPVRYANLPDGRRAGLPRPILHTPRPAADLAAWHAPRRRQTARRRAIRKAADAGTGQRTVCVRTCDGYLFPLGNLRAQADMPVHHAACAAACPGAATSVYTLAAGETDLDRAVSPQGLPYRASALANIYRQRRVADCACRPAGGAVPLPVADDPTLRRGDVVATLESADVVTRVTPGYVALVDFRRAPITRGRTRQIEARIGALHRDEQARAFRRVLRAAGREAVFRVASADPPARAPERAAFTAVRVVAPSPFRP</sequence>
<keyword evidence="3" id="KW-1185">Reference proteome</keyword>
<dbReference type="Proteomes" id="UP001055057">
    <property type="component" value="Unassembled WGS sequence"/>
</dbReference>